<dbReference type="GO" id="GO:0006412">
    <property type="term" value="P:translation"/>
    <property type="evidence" value="ECO:0007669"/>
    <property type="project" value="InterPro"/>
</dbReference>
<accession>A0A0P4WGD1</accession>
<evidence type="ECO:0000256" key="5">
    <source>
        <dbReference type="ARBA" id="ARBA00035327"/>
    </source>
</evidence>
<organism evidence="6">
    <name type="scientific">Scylla olivacea</name>
    <name type="common">Orange mud crab</name>
    <name type="synonym">Cancer olivacea</name>
    <dbReference type="NCBI Taxonomy" id="85551"/>
    <lineage>
        <taxon>Eukaryota</taxon>
        <taxon>Metazoa</taxon>
        <taxon>Ecdysozoa</taxon>
        <taxon>Arthropoda</taxon>
        <taxon>Crustacea</taxon>
        <taxon>Multicrustacea</taxon>
        <taxon>Malacostraca</taxon>
        <taxon>Eumalacostraca</taxon>
        <taxon>Eucarida</taxon>
        <taxon>Decapoda</taxon>
        <taxon>Pleocyemata</taxon>
        <taxon>Brachyura</taxon>
        <taxon>Eubrachyura</taxon>
        <taxon>Portunoidea</taxon>
        <taxon>Portunidae</taxon>
        <taxon>Portuninae</taxon>
        <taxon>Scylla</taxon>
    </lineage>
</organism>
<dbReference type="SUPFAM" id="SSF50104">
    <property type="entry name" value="Translation proteins SH3-like domain"/>
    <property type="match status" value="1"/>
</dbReference>
<protein>
    <recommendedName>
        <fullName evidence="4">Large ribosomal subunit protein eL21</fullName>
    </recommendedName>
    <alternativeName>
        <fullName evidence="5">60S ribosomal protein L21</fullName>
    </alternativeName>
</protein>
<dbReference type="GO" id="GO:0005840">
    <property type="term" value="C:ribosome"/>
    <property type="evidence" value="ECO:0007669"/>
    <property type="project" value="UniProtKB-KW"/>
</dbReference>
<dbReference type="FunFam" id="6.10.250.3260:FF:000001">
    <property type="entry name" value="60S ribosomal protein L21"/>
    <property type="match status" value="1"/>
</dbReference>
<dbReference type="GO" id="GO:0003735">
    <property type="term" value="F:structural constituent of ribosome"/>
    <property type="evidence" value="ECO:0007669"/>
    <property type="project" value="InterPro"/>
</dbReference>
<dbReference type="Gene3D" id="6.10.250.3260">
    <property type="match status" value="1"/>
</dbReference>
<dbReference type="InterPro" id="IPR036948">
    <property type="entry name" value="Ribosomal_eL21_sf"/>
</dbReference>
<dbReference type="AlphaFoldDB" id="A0A0P4WGD1"/>
<evidence type="ECO:0000256" key="1">
    <source>
        <dbReference type="ARBA" id="ARBA00008427"/>
    </source>
</evidence>
<sequence>MTNSKGLRRGTRNMFSRAFKTNGTEHLSTFLRVYKVGDIVDLKGNGAFQKGLIHKCYHGKTGRVFNVTQHAVGVIVNKRVKGKILAKRLNVRVEHLTHSRCREDFKARVKENDRIKHEAKAKGVKVICKRQPAQPRPAHKVNITKNKPEFLTPLPYEFIA</sequence>
<evidence type="ECO:0000256" key="2">
    <source>
        <dbReference type="ARBA" id="ARBA00022980"/>
    </source>
</evidence>
<name>A0A0P4WGD1_SCYOL</name>
<dbReference type="GO" id="GO:1990904">
    <property type="term" value="C:ribonucleoprotein complex"/>
    <property type="evidence" value="ECO:0007669"/>
    <property type="project" value="UniProtKB-KW"/>
</dbReference>
<dbReference type="InterPro" id="IPR018259">
    <property type="entry name" value="Ribosomal_eL21_CS"/>
</dbReference>
<keyword evidence="3" id="KW-0687">Ribonucleoprotein</keyword>
<reference evidence="6" key="1">
    <citation type="submission" date="2015-09" db="EMBL/GenBank/DDBJ databases">
        <title>Scylla olivacea transcriptome.</title>
        <authorList>
            <person name="Ikhwanuddin M."/>
        </authorList>
    </citation>
    <scope>NUCLEOTIDE SEQUENCE</scope>
</reference>
<dbReference type="FunFam" id="2.30.30.70:FF:000001">
    <property type="entry name" value="60S ribosomal protein L21"/>
    <property type="match status" value="1"/>
</dbReference>
<dbReference type="Pfam" id="PF01157">
    <property type="entry name" value="Ribosomal_L21e"/>
    <property type="match status" value="1"/>
</dbReference>
<dbReference type="InterPro" id="IPR001147">
    <property type="entry name" value="Ribosomal_eL21"/>
</dbReference>
<dbReference type="EMBL" id="GDRN01014460">
    <property type="protein sequence ID" value="JAI67857.1"/>
    <property type="molecule type" value="Transcribed_RNA"/>
</dbReference>
<keyword evidence="2" id="KW-0689">Ribosomal protein</keyword>
<proteinExistence type="inferred from homology"/>
<dbReference type="Gene3D" id="2.30.30.70">
    <property type="entry name" value="Ribosomal protein L21"/>
    <property type="match status" value="1"/>
</dbReference>
<comment type="similarity">
    <text evidence="1">Belongs to the eukaryotic ribosomal protein eL21 family.</text>
</comment>
<evidence type="ECO:0000256" key="4">
    <source>
        <dbReference type="ARBA" id="ARBA00035219"/>
    </source>
</evidence>
<dbReference type="InterPro" id="IPR008991">
    <property type="entry name" value="Translation_prot_SH3-like_sf"/>
</dbReference>
<dbReference type="PROSITE" id="PS01171">
    <property type="entry name" value="RIBOSOMAL_L21E"/>
    <property type="match status" value="1"/>
</dbReference>
<evidence type="ECO:0000313" key="6">
    <source>
        <dbReference type="EMBL" id="JAI67857.1"/>
    </source>
</evidence>
<evidence type="ECO:0000256" key="3">
    <source>
        <dbReference type="ARBA" id="ARBA00023274"/>
    </source>
</evidence>
<dbReference type="PANTHER" id="PTHR20981">
    <property type="entry name" value="60S RIBOSOMAL PROTEIN L21"/>
    <property type="match status" value="1"/>
</dbReference>